<dbReference type="Pfam" id="PF01636">
    <property type="entry name" value="APH"/>
    <property type="match status" value="1"/>
</dbReference>
<evidence type="ECO:0000313" key="3">
    <source>
        <dbReference type="Proteomes" id="UP000074108"/>
    </source>
</evidence>
<accession>A0A147KB51</accession>
<protein>
    <recommendedName>
        <fullName evidence="1">Aminoglycoside phosphotransferase domain-containing protein</fullName>
    </recommendedName>
</protein>
<dbReference type="AlphaFoldDB" id="A0A147KB51"/>
<organism evidence="2 3">
    <name type="scientific">Bacillus coahuilensis p1.1.43</name>
    <dbReference type="NCBI Taxonomy" id="1150625"/>
    <lineage>
        <taxon>Bacteria</taxon>
        <taxon>Bacillati</taxon>
        <taxon>Bacillota</taxon>
        <taxon>Bacilli</taxon>
        <taxon>Bacillales</taxon>
        <taxon>Bacillaceae</taxon>
        <taxon>Bacillus</taxon>
    </lineage>
</organism>
<comment type="caution">
    <text evidence="2">The sequence shown here is derived from an EMBL/GenBank/DDBJ whole genome shotgun (WGS) entry which is preliminary data.</text>
</comment>
<dbReference type="OrthoDB" id="9800774at2"/>
<dbReference type="Proteomes" id="UP000074108">
    <property type="component" value="Unassembled WGS sequence"/>
</dbReference>
<evidence type="ECO:0000259" key="1">
    <source>
        <dbReference type="Pfam" id="PF01636"/>
    </source>
</evidence>
<dbReference type="PANTHER" id="PTHR21310">
    <property type="entry name" value="AMINOGLYCOSIDE PHOSPHOTRANSFERASE-RELATED-RELATED"/>
    <property type="match status" value="1"/>
</dbReference>
<reference evidence="2 3" key="1">
    <citation type="journal article" date="2016" name="Front. Microbiol.">
        <title>Microevolution Analysis of Bacillus coahuilensis Unveils Differences in Phosphorus Acquisition Strategies and Their Regulation.</title>
        <authorList>
            <person name="Gomez-Lunar Z."/>
            <person name="Hernandez-Gonzalez I."/>
            <person name="Rodriguez-Torres M.D."/>
            <person name="Souza V."/>
            <person name="Olmedo-Alvarez G."/>
        </authorList>
    </citation>
    <scope>NUCLEOTIDE SEQUENCE [LARGE SCALE GENOMIC DNA]</scope>
    <source>
        <strain evidence="3">p1.1.43</strain>
    </source>
</reference>
<name>A0A147KB51_9BACI</name>
<dbReference type="SUPFAM" id="SSF56112">
    <property type="entry name" value="Protein kinase-like (PK-like)"/>
    <property type="match status" value="1"/>
</dbReference>
<gene>
    <name evidence="2" type="ORF">Q75_03295</name>
</gene>
<dbReference type="RefSeq" id="WP_059350362.1">
    <property type="nucleotide sequence ID" value="NZ_LDYG01000017.1"/>
</dbReference>
<dbReference type="InterPro" id="IPR011009">
    <property type="entry name" value="Kinase-like_dom_sf"/>
</dbReference>
<proteinExistence type="predicted"/>
<dbReference type="STRING" id="1150625.Q75_03295"/>
<dbReference type="Gene3D" id="3.90.1200.10">
    <property type="match status" value="1"/>
</dbReference>
<dbReference type="InterPro" id="IPR002575">
    <property type="entry name" value="Aminoglycoside_PTrfase"/>
</dbReference>
<dbReference type="InterPro" id="IPR051678">
    <property type="entry name" value="AGP_Transferase"/>
</dbReference>
<feature type="domain" description="Aminoglycoside phosphotransferase" evidence="1">
    <location>
        <begin position="3"/>
        <end position="207"/>
    </location>
</feature>
<dbReference type="EMBL" id="LDYG01000017">
    <property type="protein sequence ID" value="KUP08097.1"/>
    <property type="molecule type" value="Genomic_DNA"/>
</dbReference>
<evidence type="ECO:0000313" key="2">
    <source>
        <dbReference type="EMBL" id="KUP08097.1"/>
    </source>
</evidence>
<sequence length="259" mass="29735">MHRKIGEGNTAEVYLWENDTVLKLFHEGTPLREIEKELTTSIMINETGLPTPKVFGVEEYRGRTGIIYQYIEGPSLFIANYSPMDMLDILLKLQDSIHKIEAHHFPSLKERLMQKIMAVFSLTLEEKQKWIEVIQQLPNGNTLCHGDFHPLNVMVTENGPVVIDWADATCGHPYGDIARTYILVRFGGMSHPLEEEIRSREQLADAYLRKCNVNREEFERWLVPVACARLMEGIGEWEREVLLQMVRMNGEHIDGLGGS</sequence>
<dbReference type="PATRIC" id="fig|1150625.3.peg.690"/>
<keyword evidence="3" id="KW-1185">Reference proteome</keyword>